<dbReference type="InterPro" id="IPR000847">
    <property type="entry name" value="LysR_HTH_N"/>
</dbReference>
<evidence type="ECO:0000313" key="3">
    <source>
        <dbReference type="Proteomes" id="UP000218595"/>
    </source>
</evidence>
<name>A0ABM7RXE7_9PSED</name>
<dbReference type="SUPFAM" id="SSF46785">
    <property type="entry name" value="Winged helix' DNA-binding domain"/>
    <property type="match status" value="1"/>
</dbReference>
<protein>
    <recommendedName>
        <fullName evidence="1">HTH lysR-type domain-containing protein</fullName>
    </recommendedName>
</protein>
<dbReference type="Gene3D" id="1.10.10.10">
    <property type="entry name" value="Winged helix-like DNA-binding domain superfamily/Winged helix DNA-binding domain"/>
    <property type="match status" value="1"/>
</dbReference>
<evidence type="ECO:0000259" key="1">
    <source>
        <dbReference type="PROSITE" id="PS50931"/>
    </source>
</evidence>
<dbReference type="PANTHER" id="PTHR30419:SF8">
    <property type="entry name" value="NITROGEN ASSIMILATION TRANSCRIPTIONAL ACTIVATOR-RELATED"/>
    <property type="match status" value="1"/>
</dbReference>
<proteinExistence type="predicted"/>
<dbReference type="InterPro" id="IPR036388">
    <property type="entry name" value="WH-like_DNA-bd_sf"/>
</dbReference>
<dbReference type="PROSITE" id="PS50931">
    <property type="entry name" value="HTH_LYSR"/>
    <property type="match status" value="1"/>
</dbReference>
<dbReference type="PANTHER" id="PTHR30419">
    <property type="entry name" value="HTH-TYPE TRANSCRIPTIONAL REGULATOR YBHD"/>
    <property type="match status" value="1"/>
</dbReference>
<keyword evidence="3" id="KW-1185">Reference proteome</keyword>
<gene>
    <name evidence="2" type="ORF">LAB08_R18720</name>
</gene>
<accession>A0ABM7RXE7</accession>
<organism evidence="2 3">
    <name type="scientific">Pseudomonas izuensis</name>
    <dbReference type="NCBI Taxonomy" id="2684212"/>
    <lineage>
        <taxon>Bacteria</taxon>
        <taxon>Pseudomonadati</taxon>
        <taxon>Pseudomonadota</taxon>
        <taxon>Gammaproteobacteria</taxon>
        <taxon>Pseudomonadales</taxon>
        <taxon>Pseudomonadaceae</taxon>
        <taxon>Pseudomonas</taxon>
    </lineage>
</organism>
<dbReference type="PRINTS" id="PR00039">
    <property type="entry name" value="HTHLYSR"/>
</dbReference>
<dbReference type="Pfam" id="PF00126">
    <property type="entry name" value="HTH_1"/>
    <property type="match status" value="1"/>
</dbReference>
<dbReference type="InterPro" id="IPR036390">
    <property type="entry name" value="WH_DNA-bd_sf"/>
</dbReference>
<reference evidence="2 3" key="1">
    <citation type="submission" date="2016-04" db="EMBL/GenBank/DDBJ databases">
        <title>Complete genome sequence of Pseudomonas sp. LAB-08 isolated from TCE contaminated aquifer soil.</title>
        <authorList>
            <person name="Dohra H."/>
            <person name="Suzuki K."/>
            <person name="Fatma A."/>
            <person name="Inuzuka Y."/>
            <person name="Honjo M."/>
            <person name="Tashiro Y."/>
            <person name="Futamata H."/>
        </authorList>
    </citation>
    <scope>NUCLEOTIDE SEQUENCE [LARGE SCALE GENOMIC DNA]</scope>
    <source>
        <strain evidence="2 3">LAB-08</strain>
    </source>
</reference>
<dbReference type="Proteomes" id="UP000218595">
    <property type="component" value="Chromosome"/>
</dbReference>
<dbReference type="EMBL" id="AP017423">
    <property type="protein sequence ID" value="BCX67238.1"/>
    <property type="molecule type" value="Genomic_DNA"/>
</dbReference>
<feature type="domain" description="HTH lysR-type" evidence="1">
    <location>
        <begin position="2"/>
        <end position="56"/>
    </location>
</feature>
<dbReference type="InterPro" id="IPR050950">
    <property type="entry name" value="HTH-type_LysR_regulators"/>
</dbReference>
<evidence type="ECO:0000313" key="2">
    <source>
        <dbReference type="EMBL" id="BCX67238.1"/>
    </source>
</evidence>
<sequence length="56" mass="6421">MITFKQLDALYRIAELGSFEAAANKLNISQSAISKRIQELEETFDVEIFDRSKRNA</sequence>